<keyword evidence="9" id="KW-0812">Transmembrane</keyword>
<dbReference type="SUPFAM" id="SSF55874">
    <property type="entry name" value="ATPase domain of HSP90 chaperone/DNA topoisomerase II/histidine kinase"/>
    <property type="match status" value="1"/>
</dbReference>
<dbReference type="SMART" id="SM00387">
    <property type="entry name" value="HATPase_c"/>
    <property type="match status" value="1"/>
</dbReference>
<dbReference type="AlphaFoldDB" id="A0A6L5G8A9"/>
<protein>
    <recommendedName>
        <fullName evidence="2">histidine kinase</fullName>
        <ecNumber evidence="2">2.7.13.3</ecNumber>
    </recommendedName>
</protein>
<dbReference type="Gene3D" id="3.30.565.10">
    <property type="entry name" value="Histidine kinase-like ATPase, C-terminal domain"/>
    <property type="match status" value="1"/>
</dbReference>
<evidence type="ECO:0000256" key="3">
    <source>
        <dbReference type="ARBA" id="ARBA00022553"/>
    </source>
</evidence>
<dbReference type="GO" id="GO:0005524">
    <property type="term" value="F:ATP binding"/>
    <property type="evidence" value="ECO:0007669"/>
    <property type="project" value="UniProtKB-KW"/>
</dbReference>
<evidence type="ECO:0000256" key="2">
    <source>
        <dbReference type="ARBA" id="ARBA00012438"/>
    </source>
</evidence>
<sequence>MAFDASLPRRGRTGHVHGALGAARVHAVKTWRSGRYLLATFADALVTVAAAPVLCVPGPAQSWAERHRRRAGALLGQDVEPRPRTAGRNLAWLGTHVAVGLPMGALALLLAACLLVTPIIAGLWWAFPRAPWLPVVSEPITDWVTALLLGSVNLGAMSGLAAAVLPLLARAHARACLAFLAPSPAERLVQRVSELTRTRADVLQAHSAELRRIERDLHDGTQARLVAIAMRLAVAGETYARDPDAAAALVRQAQAETEDAMTELRSVIHTIYPPVLADQGLSGALTTLTARAGVPVRLDVGPLGEIPAAVEAVAYFAVTEALANIARHSGATDASIRVSRDGATLRTSIADNGIGGADASKGSGLDGMRRRAAALDGTVEITSPPGGPTVVTLELPCV</sequence>
<dbReference type="PANTHER" id="PTHR24421:SF10">
    <property type="entry name" value="NITRATE_NITRITE SENSOR PROTEIN NARQ"/>
    <property type="match status" value="1"/>
</dbReference>
<keyword evidence="4" id="KW-0808">Transferase</keyword>
<evidence type="ECO:0000313" key="11">
    <source>
        <dbReference type="EMBL" id="MQM25884.1"/>
    </source>
</evidence>
<dbReference type="PANTHER" id="PTHR24421">
    <property type="entry name" value="NITRATE/NITRITE SENSOR PROTEIN NARX-RELATED"/>
    <property type="match status" value="1"/>
</dbReference>
<keyword evidence="3" id="KW-0597">Phosphoprotein</keyword>
<feature type="domain" description="Histidine kinase/HSP90-like ATPase" evidence="10">
    <location>
        <begin position="309"/>
        <end position="398"/>
    </location>
</feature>
<dbReference type="Pfam" id="PF07730">
    <property type="entry name" value="HisKA_3"/>
    <property type="match status" value="1"/>
</dbReference>
<feature type="transmembrane region" description="Helical" evidence="9">
    <location>
        <begin position="147"/>
        <end position="169"/>
    </location>
</feature>
<proteinExistence type="predicted"/>
<dbReference type="Pfam" id="PF02518">
    <property type="entry name" value="HATPase_c"/>
    <property type="match status" value="1"/>
</dbReference>
<evidence type="ECO:0000256" key="4">
    <source>
        <dbReference type="ARBA" id="ARBA00022679"/>
    </source>
</evidence>
<dbReference type="InterPro" id="IPR036890">
    <property type="entry name" value="HATPase_C_sf"/>
</dbReference>
<evidence type="ECO:0000256" key="6">
    <source>
        <dbReference type="ARBA" id="ARBA00022777"/>
    </source>
</evidence>
<comment type="catalytic activity">
    <reaction evidence="1">
        <text>ATP + protein L-histidine = ADP + protein N-phospho-L-histidine.</text>
        <dbReference type="EC" id="2.7.13.3"/>
    </reaction>
</comment>
<dbReference type="InterPro" id="IPR050482">
    <property type="entry name" value="Sensor_HK_TwoCompSys"/>
</dbReference>
<evidence type="ECO:0000256" key="5">
    <source>
        <dbReference type="ARBA" id="ARBA00022741"/>
    </source>
</evidence>
<name>A0A6L5G8A9_9ACTN</name>
<keyword evidence="6 11" id="KW-0418">Kinase</keyword>
<dbReference type="CDD" id="cd16917">
    <property type="entry name" value="HATPase_UhpB-NarQ-NarX-like"/>
    <property type="match status" value="1"/>
</dbReference>
<keyword evidence="12" id="KW-1185">Reference proteome</keyword>
<evidence type="ECO:0000256" key="8">
    <source>
        <dbReference type="ARBA" id="ARBA00023012"/>
    </source>
</evidence>
<dbReference type="EC" id="2.7.13.3" evidence="2"/>
<evidence type="ECO:0000256" key="1">
    <source>
        <dbReference type="ARBA" id="ARBA00000085"/>
    </source>
</evidence>
<evidence type="ECO:0000256" key="7">
    <source>
        <dbReference type="ARBA" id="ARBA00022840"/>
    </source>
</evidence>
<dbReference type="EMBL" id="WIAO01000009">
    <property type="protein sequence ID" value="MQM25884.1"/>
    <property type="molecule type" value="Genomic_DNA"/>
</dbReference>
<evidence type="ECO:0000259" key="10">
    <source>
        <dbReference type="SMART" id="SM00387"/>
    </source>
</evidence>
<keyword evidence="8" id="KW-0902">Two-component regulatory system</keyword>
<dbReference type="Gene3D" id="1.20.5.1930">
    <property type="match status" value="1"/>
</dbReference>
<dbReference type="GO" id="GO:0000155">
    <property type="term" value="F:phosphorelay sensor kinase activity"/>
    <property type="evidence" value="ECO:0007669"/>
    <property type="project" value="InterPro"/>
</dbReference>
<evidence type="ECO:0000256" key="9">
    <source>
        <dbReference type="SAM" id="Phobius"/>
    </source>
</evidence>
<keyword evidence="9" id="KW-1133">Transmembrane helix</keyword>
<dbReference type="InterPro" id="IPR011712">
    <property type="entry name" value="Sig_transdc_His_kin_sub3_dim/P"/>
</dbReference>
<dbReference type="GO" id="GO:0046983">
    <property type="term" value="F:protein dimerization activity"/>
    <property type="evidence" value="ECO:0007669"/>
    <property type="project" value="InterPro"/>
</dbReference>
<evidence type="ECO:0000313" key="12">
    <source>
        <dbReference type="Proteomes" id="UP000477750"/>
    </source>
</evidence>
<comment type="caution">
    <text evidence="11">The sequence shown here is derived from an EMBL/GenBank/DDBJ whole genome shotgun (WGS) entry which is preliminary data.</text>
</comment>
<gene>
    <name evidence="11" type="ORF">GFD30_09935</name>
</gene>
<feature type="transmembrane region" description="Helical" evidence="9">
    <location>
        <begin position="105"/>
        <end position="127"/>
    </location>
</feature>
<keyword evidence="7" id="KW-0067">ATP-binding</keyword>
<dbReference type="RefSeq" id="WP_153025028.1">
    <property type="nucleotide sequence ID" value="NZ_WIAO01000009.1"/>
</dbReference>
<keyword evidence="9" id="KW-0472">Membrane</keyword>
<dbReference type="GO" id="GO:0016020">
    <property type="term" value="C:membrane"/>
    <property type="evidence" value="ECO:0007669"/>
    <property type="project" value="InterPro"/>
</dbReference>
<organism evidence="11 12">
    <name type="scientific">Glycomyces albidus</name>
    <dbReference type="NCBI Taxonomy" id="2656774"/>
    <lineage>
        <taxon>Bacteria</taxon>
        <taxon>Bacillati</taxon>
        <taxon>Actinomycetota</taxon>
        <taxon>Actinomycetes</taxon>
        <taxon>Glycomycetales</taxon>
        <taxon>Glycomycetaceae</taxon>
        <taxon>Glycomyces</taxon>
    </lineage>
</organism>
<keyword evidence="5" id="KW-0547">Nucleotide-binding</keyword>
<dbReference type="InterPro" id="IPR003594">
    <property type="entry name" value="HATPase_dom"/>
</dbReference>
<reference evidence="11 12" key="1">
    <citation type="submission" date="2019-10" db="EMBL/GenBank/DDBJ databases">
        <title>Glycomyces albidus sp. nov., a novel actinomycete isolated from rhizosphere soil of wheat (Triticum aestivum L.).</title>
        <authorList>
            <person name="Qian L."/>
        </authorList>
    </citation>
    <scope>NUCLEOTIDE SEQUENCE [LARGE SCALE GENOMIC DNA]</scope>
    <source>
        <strain evidence="11 12">NEAU-7082</strain>
    </source>
</reference>
<dbReference type="Proteomes" id="UP000477750">
    <property type="component" value="Unassembled WGS sequence"/>
</dbReference>
<accession>A0A6L5G8A9</accession>